<accession>A0ABT1BZC1</accession>
<gene>
    <name evidence="1" type="ORF">NG821_11465</name>
</gene>
<reference evidence="1 2" key="1">
    <citation type="submission" date="2022-06" db="EMBL/GenBank/DDBJ databases">
        <title>A taxonomic note on the genus Prevotella: Description of four novel genera and emended description of the genera Hallella and Xylanibacter.</title>
        <authorList>
            <person name="Hitch T.C.A."/>
        </authorList>
    </citation>
    <scope>NUCLEOTIDE SEQUENCE [LARGE SCALE GENOMIC DNA]</scope>
    <source>
        <strain evidence="1 2">DSM 100619</strain>
    </source>
</reference>
<sequence length="255" mass="29034">MNSLLPVIYRNRIFTPKVLSDETGRTKTGIAKTLQRLVKAGAIRKVRRDLYCAVDMGTGYTAANRYEIASSVTPTAHIGYHTALEYLGIAHQPFYTVFVITRAQTNPFHFEDLEFRPCRETVGDLGVQNLATDPLVRTTDLERTIVDCCDKTELAGGAEELAHCLEGVYALDENKLRQYLAAYGKAFLYQKTGYMLQRIQKQAGISDNFIFFCWEKGHKNVKKFTNTDESDIYDSHWNLYVPNIISQKEELNEII</sequence>
<evidence type="ECO:0000313" key="1">
    <source>
        <dbReference type="EMBL" id="MCO6026444.1"/>
    </source>
</evidence>
<dbReference type="Proteomes" id="UP001204015">
    <property type="component" value="Unassembled WGS sequence"/>
</dbReference>
<dbReference type="EMBL" id="JAMXLY010000059">
    <property type="protein sequence ID" value="MCO6026444.1"/>
    <property type="molecule type" value="Genomic_DNA"/>
</dbReference>
<evidence type="ECO:0008006" key="3">
    <source>
        <dbReference type="Google" id="ProtNLM"/>
    </source>
</evidence>
<name>A0ABT1BZC1_9BACT</name>
<comment type="caution">
    <text evidence="1">The sequence shown here is derived from an EMBL/GenBank/DDBJ whole genome shotgun (WGS) entry which is preliminary data.</text>
</comment>
<protein>
    <recommendedName>
        <fullName evidence="3">Transcriptional regulator</fullName>
    </recommendedName>
</protein>
<keyword evidence="2" id="KW-1185">Reference proteome</keyword>
<dbReference type="RefSeq" id="WP_252761797.1">
    <property type="nucleotide sequence ID" value="NZ_JAMXLY010000059.1"/>
</dbReference>
<organism evidence="1 2">
    <name type="scientific">Segatella cerevisiae</name>
    <dbReference type="NCBI Taxonomy" id="2053716"/>
    <lineage>
        <taxon>Bacteria</taxon>
        <taxon>Pseudomonadati</taxon>
        <taxon>Bacteroidota</taxon>
        <taxon>Bacteroidia</taxon>
        <taxon>Bacteroidales</taxon>
        <taxon>Prevotellaceae</taxon>
        <taxon>Segatella</taxon>
    </lineage>
</organism>
<proteinExistence type="predicted"/>
<evidence type="ECO:0000313" key="2">
    <source>
        <dbReference type="Proteomes" id="UP001204015"/>
    </source>
</evidence>